<dbReference type="RefSeq" id="WP_065676511.1">
    <property type="nucleotide sequence ID" value="NZ_AP025463.1"/>
</dbReference>
<name>A0A1C3JEG8_9VIBR</name>
<organism evidence="1 2">
    <name type="scientific">Vibrio celticus</name>
    <dbReference type="NCBI Taxonomy" id="446372"/>
    <lineage>
        <taxon>Bacteria</taxon>
        <taxon>Pseudomonadati</taxon>
        <taxon>Pseudomonadota</taxon>
        <taxon>Gammaproteobacteria</taxon>
        <taxon>Vibrionales</taxon>
        <taxon>Vibrionaceae</taxon>
        <taxon>Vibrio</taxon>
    </lineage>
</organism>
<dbReference type="SUPFAM" id="SSF143744">
    <property type="entry name" value="GlcG-like"/>
    <property type="match status" value="1"/>
</dbReference>
<dbReference type="AlphaFoldDB" id="A0A1C3JEG8"/>
<sequence>MNVTSRSHITLSLQAIIELGDFAQKAAENVGIDIVFSFVDHAGSQRYFFVMDQALLVSHELARQKAWTAVALKMPTLDLTEKVLPGQSLYGLQHAPNVCCIGGGLPIWESGQLLGAIGISGGTVEQDCAIAQASISLFTR</sequence>
<dbReference type="Proteomes" id="UP000092819">
    <property type="component" value="Unassembled WGS sequence"/>
</dbReference>
<evidence type="ECO:0000313" key="2">
    <source>
        <dbReference type="Proteomes" id="UP000092819"/>
    </source>
</evidence>
<protein>
    <recommendedName>
        <fullName evidence="3">Heme-binding protein</fullName>
    </recommendedName>
</protein>
<dbReference type="PANTHER" id="PTHR34309">
    <property type="entry name" value="SLR1406 PROTEIN"/>
    <property type="match status" value="1"/>
</dbReference>
<evidence type="ECO:0008006" key="3">
    <source>
        <dbReference type="Google" id="ProtNLM"/>
    </source>
</evidence>
<evidence type="ECO:0000313" key="1">
    <source>
        <dbReference type="EMBL" id="SBT13505.1"/>
    </source>
</evidence>
<dbReference type="Gene3D" id="3.30.450.150">
    <property type="entry name" value="Haem-degrading domain"/>
    <property type="match status" value="1"/>
</dbReference>
<dbReference type="InterPro" id="IPR038084">
    <property type="entry name" value="PduO/GlcC-like_sf"/>
</dbReference>
<keyword evidence="2" id="KW-1185">Reference proteome</keyword>
<dbReference type="Pfam" id="PF03928">
    <property type="entry name" value="HbpS-like"/>
    <property type="match status" value="1"/>
</dbReference>
<dbReference type="InterPro" id="IPR052517">
    <property type="entry name" value="GlcG_carb_metab_protein"/>
</dbReference>
<accession>A0A1C3JEG8</accession>
<proteinExistence type="predicted"/>
<dbReference type="InterPro" id="IPR005624">
    <property type="entry name" value="PduO/GlcC-like"/>
</dbReference>
<dbReference type="PANTHER" id="PTHR34309:SF1">
    <property type="entry name" value="PROTEIN GLCG"/>
    <property type="match status" value="1"/>
</dbReference>
<gene>
    <name evidence="1" type="ORF">VCE7224_02254</name>
</gene>
<dbReference type="EMBL" id="FLQZ01000043">
    <property type="protein sequence ID" value="SBT13505.1"/>
    <property type="molecule type" value="Genomic_DNA"/>
</dbReference>
<reference evidence="2" key="1">
    <citation type="submission" date="2016-06" db="EMBL/GenBank/DDBJ databases">
        <authorList>
            <person name="Rodrigo-Torres L."/>
            <person name="Arahal D.R."/>
        </authorList>
    </citation>
    <scope>NUCLEOTIDE SEQUENCE [LARGE SCALE GENOMIC DNA]</scope>
    <source>
        <strain evidence="2">CECT 7224</strain>
    </source>
</reference>